<accession>A0A9X2BW15</accession>
<dbReference type="EMBL" id="JALPRX010000008">
    <property type="protein sequence ID" value="MCK8783345.1"/>
    <property type="molecule type" value="Genomic_DNA"/>
</dbReference>
<dbReference type="AlphaFoldDB" id="A0A9X2BW15"/>
<evidence type="ECO:0000313" key="2">
    <source>
        <dbReference type="Proteomes" id="UP001139516"/>
    </source>
</evidence>
<organism evidence="1 2">
    <name type="scientific">Roseomonas acroporae</name>
    <dbReference type="NCBI Taxonomy" id="2937791"/>
    <lineage>
        <taxon>Bacteria</taxon>
        <taxon>Pseudomonadati</taxon>
        <taxon>Pseudomonadota</taxon>
        <taxon>Alphaproteobacteria</taxon>
        <taxon>Acetobacterales</taxon>
        <taxon>Roseomonadaceae</taxon>
        <taxon>Roseomonas</taxon>
    </lineage>
</organism>
<dbReference type="RefSeq" id="WP_408902803.1">
    <property type="nucleotide sequence ID" value="NZ_JALPRX010000008.1"/>
</dbReference>
<gene>
    <name evidence="1" type="ORF">M0638_02975</name>
</gene>
<proteinExistence type="predicted"/>
<protein>
    <submittedName>
        <fullName evidence="1">Uncharacterized protein</fullName>
    </submittedName>
</protein>
<comment type="caution">
    <text evidence="1">The sequence shown here is derived from an EMBL/GenBank/DDBJ whole genome shotgun (WGS) entry which is preliminary data.</text>
</comment>
<sequence length="163" mass="15540">MATRARIVVATLAARFGAGIALAVARRLGGRAAAAGLAVAGVARFRATGVARFRATGVAGLAAGAVPARVAGGALVASRRTRGLLAAGPLRILAAAFLVAPLDARPGLCGTGFRRTGLGRAVVARAVLVPAATLTARLAPAAACLGPFLGASATAAAAGAAGG</sequence>
<reference evidence="1" key="1">
    <citation type="submission" date="2022-04" db="EMBL/GenBank/DDBJ databases">
        <title>Roseomonas acroporae sp. nov., isolated from coral Acropora digitifera.</title>
        <authorList>
            <person name="Sun H."/>
        </authorList>
    </citation>
    <scope>NUCLEOTIDE SEQUENCE</scope>
    <source>
        <strain evidence="1">NAR14</strain>
    </source>
</reference>
<evidence type="ECO:0000313" key="1">
    <source>
        <dbReference type="EMBL" id="MCK8783345.1"/>
    </source>
</evidence>
<dbReference type="Proteomes" id="UP001139516">
    <property type="component" value="Unassembled WGS sequence"/>
</dbReference>
<feature type="non-terminal residue" evidence="1">
    <location>
        <position position="163"/>
    </location>
</feature>
<keyword evidence="2" id="KW-1185">Reference proteome</keyword>
<name>A0A9X2BW15_9PROT</name>